<comment type="caution">
    <text evidence="1">The sequence shown here is derived from an EMBL/GenBank/DDBJ whole genome shotgun (WGS) entry which is preliminary data.</text>
</comment>
<evidence type="ECO:0000313" key="2">
    <source>
        <dbReference type="Proteomes" id="UP000824189"/>
    </source>
</evidence>
<dbReference type="InterPro" id="IPR015943">
    <property type="entry name" value="WD40/YVTN_repeat-like_dom_sf"/>
</dbReference>
<dbReference type="SUPFAM" id="SSF75011">
    <property type="entry name" value="3-carboxy-cis,cis-mucoante lactonizing enzyme"/>
    <property type="match status" value="1"/>
</dbReference>
<protein>
    <recommendedName>
        <fullName evidence="3">Prolipoprotein LppL</fullName>
    </recommendedName>
</protein>
<dbReference type="Gene3D" id="2.130.10.10">
    <property type="entry name" value="YVTN repeat-like/Quinoprotein amine dehydrogenase"/>
    <property type="match status" value="1"/>
</dbReference>
<dbReference type="AlphaFoldDB" id="A0A9D1RZE5"/>
<proteinExistence type="predicted"/>
<gene>
    <name evidence="1" type="ORF">H9867_08905</name>
</gene>
<organism evidence="1 2">
    <name type="scientific">Candidatus Corynebacterium gallistercoris</name>
    <dbReference type="NCBI Taxonomy" id="2838530"/>
    <lineage>
        <taxon>Bacteria</taxon>
        <taxon>Bacillati</taxon>
        <taxon>Actinomycetota</taxon>
        <taxon>Actinomycetes</taxon>
        <taxon>Mycobacteriales</taxon>
        <taxon>Corynebacteriaceae</taxon>
        <taxon>Corynebacterium</taxon>
    </lineage>
</organism>
<accession>A0A9D1RZE5</accession>
<name>A0A9D1RZE5_9CORY</name>
<evidence type="ECO:0008006" key="3">
    <source>
        <dbReference type="Google" id="ProtNLM"/>
    </source>
</evidence>
<sequence length="381" mass="39600">MISRHLAAGSVDGVKLHFKPRSRSLSALAVMSATALLAGCASNSFHTDVPEGQEVPVAGEPADVQESPQALEDLPGTTGRIDGVNERAGVKAAARVGLDGEGQADVIAVLDVDSIEFVAASPNKKIASVPADETCMSLSTTATGVAVACDGKVEEYGADGDLLRTINVDGQARSATISETGDALVGKVGSDKVYFYDAEGNQAKDEIVTKSIDQTVLVQPNDGPQRVAVIDRGQTSINDISLADQAYNASLRIGQGVGTVAGGRGNDGVLVASDARLNQMLIYTMNDVVRLHQTTPTAESPWSVLWDSKRQIAWVSTTSDNKLTGYKISSGTPEEVAALDTIANVRGVFDTAEGGMNIVGLDGSSQALSADDLDQAISRGR</sequence>
<dbReference type="Proteomes" id="UP000824189">
    <property type="component" value="Unassembled WGS sequence"/>
</dbReference>
<dbReference type="EMBL" id="DXFZ01000107">
    <property type="protein sequence ID" value="HIW96579.1"/>
    <property type="molecule type" value="Genomic_DNA"/>
</dbReference>
<reference evidence="1" key="2">
    <citation type="submission" date="2021-04" db="EMBL/GenBank/DDBJ databases">
        <authorList>
            <person name="Gilroy R."/>
        </authorList>
    </citation>
    <scope>NUCLEOTIDE SEQUENCE</scope>
    <source>
        <strain evidence="1">4376</strain>
    </source>
</reference>
<evidence type="ECO:0000313" key="1">
    <source>
        <dbReference type="EMBL" id="HIW96579.1"/>
    </source>
</evidence>
<reference evidence="1" key="1">
    <citation type="journal article" date="2021" name="PeerJ">
        <title>Extensive microbial diversity within the chicken gut microbiome revealed by metagenomics and culture.</title>
        <authorList>
            <person name="Gilroy R."/>
            <person name="Ravi A."/>
            <person name="Getino M."/>
            <person name="Pursley I."/>
            <person name="Horton D.L."/>
            <person name="Alikhan N.F."/>
            <person name="Baker D."/>
            <person name="Gharbi K."/>
            <person name="Hall N."/>
            <person name="Watson M."/>
            <person name="Adriaenssens E.M."/>
            <person name="Foster-Nyarko E."/>
            <person name="Jarju S."/>
            <person name="Secka A."/>
            <person name="Antonio M."/>
            <person name="Oren A."/>
            <person name="Chaudhuri R.R."/>
            <person name="La Ragione R."/>
            <person name="Hildebrand F."/>
            <person name="Pallen M.J."/>
        </authorList>
    </citation>
    <scope>NUCLEOTIDE SEQUENCE</scope>
    <source>
        <strain evidence="1">4376</strain>
    </source>
</reference>